<dbReference type="PANTHER" id="PTHR48048">
    <property type="entry name" value="GLYCOSYLTRANSFERASE"/>
    <property type="match status" value="1"/>
</dbReference>
<dbReference type="GO" id="GO:0035251">
    <property type="term" value="F:UDP-glucosyltransferase activity"/>
    <property type="evidence" value="ECO:0007669"/>
    <property type="project" value="InterPro"/>
</dbReference>
<accession>A0A161Y7E3</accession>
<gene>
    <name evidence="8" type="ORF">DCAR_0729160</name>
</gene>
<proteinExistence type="inferred from homology"/>
<reference evidence="8" key="1">
    <citation type="journal article" date="2016" name="Nat. Genet.">
        <title>A high-quality carrot genome assembly provides new insights into carotenoid accumulation and asterid genome evolution.</title>
        <authorList>
            <person name="Iorizzo M."/>
            <person name="Ellison S."/>
            <person name="Senalik D."/>
            <person name="Zeng P."/>
            <person name="Satapoomin P."/>
            <person name="Huang J."/>
            <person name="Bowman M."/>
            <person name="Iovene M."/>
            <person name="Sanseverino W."/>
            <person name="Cavagnaro P."/>
            <person name="Yildiz M."/>
            <person name="Macko-Podgorni A."/>
            <person name="Moranska E."/>
            <person name="Grzebelus E."/>
            <person name="Grzebelus D."/>
            <person name="Ashrafi H."/>
            <person name="Zheng Z."/>
            <person name="Cheng S."/>
            <person name="Spooner D."/>
            <person name="Van Deynze A."/>
            <person name="Simon P."/>
        </authorList>
    </citation>
    <scope>NUCLEOTIDE SEQUENCE</scope>
    <source>
        <tissue evidence="8">Leaf</tissue>
    </source>
</reference>
<sequence length="473" mass="52365">MSASRVQNYRLTLRKMANSDNHNHNAHVALIPSSGMGHLTPFLRLAVSLISHNVRVTLITAQTTVSLAESQALSCFFSTYPQITASQLPLVPYDSPSEDPFYIQYEAIRRSSHLLSPILCSITSSLSALITDMSLASTIIPVTQSLNLPNYVLFTSSAQMSTLFLSFHAIAGSRGENDLFTIPGMQPLPISWIPPPLLSEKDSLFRTQLMENGKAMLQADGILINTFENFEQEPLVALNAGEVITRLPPVTAIGPFEPCGFERSRSLTWLDGQPMNSVVFVSFGSRTAISREQNKELADGLLRSECRFIWVVKEKKVDREDGKVLDELVDEEFMKKGKDKGLVVNQWVNQEQILSHPAVGGFVSHCGWNSVTEAAWHGVPILAWPQHGDQKMNAYVLSKRGLGIWAANWGWGGEMVVKGTEISEKIREVMGNEMLRAQVIKIRENARAAVANGGSSHKGVIELIQIWKNKNIK</sequence>
<dbReference type="CDD" id="cd03784">
    <property type="entry name" value="GT1_Gtf-like"/>
    <property type="match status" value="1"/>
</dbReference>
<dbReference type="Gramene" id="KZM88329">
    <property type="protein sequence ID" value="KZM88329"/>
    <property type="gene ID" value="DCAR_025404"/>
</dbReference>
<dbReference type="EC" id="2.4.1.-" evidence="7"/>
<dbReference type="InterPro" id="IPR002213">
    <property type="entry name" value="UDP_glucos_trans"/>
</dbReference>
<dbReference type="EMBL" id="CP093349">
    <property type="protein sequence ID" value="WOH09702.1"/>
    <property type="molecule type" value="Genomic_DNA"/>
</dbReference>
<dbReference type="SUPFAM" id="SSF53756">
    <property type="entry name" value="UDP-Glycosyltransferase/glycogen phosphorylase"/>
    <property type="match status" value="1"/>
</dbReference>
<comment type="pathway">
    <text evidence="1">Secondary metabolite biosynthesis; terpenoid biosynthesis.</text>
</comment>
<dbReference type="Gene3D" id="3.40.50.2000">
    <property type="entry name" value="Glycogen Phosphorylase B"/>
    <property type="match status" value="2"/>
</dbReference>
<evidence type="ECO:0000313" key="8">
    <source>
        <dbReference type="EMBL" id="WOH09702.1"/>
    </source>
</evidence>
<organism evidence="8 9">
    <name type="scientific">Daucus carota subsp. sativus</name>
    <name type="common">Carrot</name>
    <dbReference type="NCBI Taxonomy" id="79200"/>
    <lineage>
        <taxon>Eukaryota</taxon>
        <taxon>Viridiplantae</taxon>
        <taxon>Streptophyta</taxon>
        <taxon>Embryophyta</taxon>
        <taxon>Tracheophyta</taxon>
        <taxon>Spermatophyta</taxon>
        <taxon>Magnoliopsida</taxon>
        <taxon>eudicotyledons</taxon>
        <taxon>Gunneridae</taxon>
        <taxon>Pentapetalae</taxon>
        <taxon>asterids</taxon>
        <taxon>campanulids</taxon>
        <taxon>Apiales</taxon>
        <taxon>Apiaceae</taxon>
        <taxon>Apioideae</taxon>
        <taxon>Scandiceae</taxon>
        <taxon>Daucinae</taxon>
        <taxon>Daucus</taxon>
        <taxon>Daucus sect. Daucus</taxon>
    </lineage>
</organism>
<evidence type="ECO:0000256" key="1">
    <source>
        <dbReference type="ARBA" id="ARBA00004721"/>
    </source>
</evidence>
<keyword evidence="5" id="KW-0414">Isoprene biosynthesis</keyword>
<dbReference type="Proteomes" id="UP000077755">
    <property type="component" value="Chromosome 7"/>
</dbReference>
<evidence type="ECO:0000256" key="4">
    <source>
        <dbReference type="ARBA" id="ARBA00022679"/>
    </source>
</evidence>
<dbReference type="AlphaFoldDB" id="A0A161Y7E3"/>
<evidence type="ECO:0000256" key="7">
    <source>
        <dbReference type="RuleBase" id="RU362057"/>
    </source>
</evidence>
<evidence type="ECO:0000256" key="6">
    <source>
        <dbReference type="RuleBase" id="RU003718"/>
    </source>
</evidence>
<evidence type="ECO:0000256" key="3">
    <source>
        <dbReference type="ARBA" id="ARBA00022676"/>
    </source>
</evidence>
<comment type="similarity">
    <text evidence="2 6">Belongs to the UDP-glycosyltransferase family.</text>
</comment>
<keyword evidence="3 6" id="KW-0328">Glycosyltransferase</keyword>
<dbReference type="PROSITE" id="PS00375">
    <property type="entry name" value="UDPGT"/>
    <property type="match status" value="1"/>
</dbReference>
<dbReference type="GO" id="GO:0016138">
    <property type="term" value="P:glycoside biosynthetic process"/>
    <property type="evidence" value="ECO:0007669"/>
    <property type="project" value="UniProtKB-ARBA"/>
</dbReference>
<dbReference type="InterPro" id="IPR050481">
    <property type="entry name" value="UDP-glycosyltransf_plant"/>
</dbReference>
<keyword evidence="9" id="KW-1185">Reference proteome</keyword>
<evidence type="ECO:0000256" key="5">
    <source>
        <dbReference type="ARBA" id="ARBA00023229"/>
    </source>
</evidence>
<dbReference type="Pfam" id="PF00201">
    <property type="entry name" value="UDPGT"/>
    <property type="match status" value="1"/>
</dbReference>
<dbReference type="OMA" id="LCAYFPA"/>
<protein>
    <recommendedName>
        <fullName evidence="7">Glycosyltransferase</fullName>
        <ecNumber evidence="7">2.4.1.-</ecNumber>
    </recommendedName>
</protein>
<name>A0A161Y7E3_DAUCS</name>
<reference evidence="8" key="2">
    <citation type="submission" date="2022-03" db="EMBL/GenBank/DDBJ databases">
        <title>Draft title - Genomic analysis of global carrot germplasm unveils the trajectory of domestication and the origin of high carotenoid orange carrot.</title>
        <authorList>
            <person name="Iorizzo M."/>
            <person name="Ellison S."/>
            <person name="Senalik D."/>
            <person name="Macko-Podgorni A."/>
            <person name="Grzebelus D."/>
            <person name="Bostan H."/>
            <person name="Rolling W."/>
            <person name="Curaba J."/>
            <person name="Simon P."/>
        </authorList>
    </citation>
    <scope>NUCLEOTIDE SEQUENCE</scope>
    <source>
        <tissue evidence="8">Leaf</tissue>
    </source>
</reference>
<dbReference type="FunFam" id="3.40.50.2000:FF:000060">
    <property type="entry name" value="Glycosyltransferase"/>
    <property type="match status" value="1"/>
</dbReference>
<keyword evidence="4 6" id="KW-0808">Transferase</keyword>
<dbReference type="PANTHER" id="PTHR48048:SF76">
    <property type="entry name" value="UDP-GLYCOSYLTRANSFERASE 708D1-LIKE"/>
    <property type="match status" value="1"/>
</dbReference>
<evidence type="ECO:0000256" key="2">
    <source>
        <dbReference type="ARBA" id="ARBA00009995"/>
    </source>
</evidence>
<dbReference type="GO" id="GO:0016114">
    <property type="term" value="P:terpenoid biosynthetic process"/>
    <property type="evidence" value="ECO:0007669"/>
    <property type="project" value="UniProtKB-UniPathway"/>
</dbReference>
<evidence type="ECO:0000313" key="9">
    <source>
        <dbReference type="Proteomes" id="UP000077755"/>
    </source>
</evidence>
<dbReference type="InterPro" id="IPR035595">
    <property type="entry name" value="UDP_glycos_trans_CS"/>
</dbReference>